<evidence type="ECO:0000313" key="11">
    <source>
        <dbReference type="Proteomes" id="UP000521994"/>
    </source>
</evidence>
<dbReference type="EMBL" id="JABUPJ010000032">
    <property type="protein sequence ID" value="NYQ40920.1"/>
    <property type="molecule type" value="Genomic_DNA"/>
</dbReference>
<dbReference type="InterPro" id="IPR038436">
    <property type="entry name" value="Effector_NleG_sf"/>
</dbReference>
<protein>
    <submittedName>
        <fullName evidence="2">DUF1076 domain-containing protein</fullName>
    </submittedName>
    <submittedName>
        <fullName evidence="1">T3SS secreted effector NleG</fullName>
    </submittedName>
</protein>
<dbReference type="Proteomes" id="UP000305093">
    <property type="component" value="Unassembled WGS sequence"/>
</dbReference>
<dbReference type="InterPro" id="IPR010489">
    <property type="entry name" value="Effector_NleG"/>
</dbReference>
<proteinExistence type="predicted"/>
<dbReference type="EMBL" id="RROO01000029">
    <property type="protein sequence ID" value="TJF64207.1"/>
    <property type="molecule type" value="Genomic_DNA"/>
</dbReference>
<evidence type="ECO:0000313" key="10">
    <source>
        <dbReference type="Proteomes" id="UP000517067"/>
    </source>
</evidence>
<dbReference type="Pfam" id="PF06416">
    <property type="entry name" value="T3SS_NleG"/>
    <property type="match status" value="1"/>
</dbReference>
<reference evidence="1 8" key="2">
    <citation type="submission" date="2018-07" db="EMBL/GenBank/DDBJ databases">
        <title>Genomic analysis of colistin resistant EHEC isolated from cattle in Japan.</title>
        <authorList>
            <person name="Kusumoto M."/>
            <person name="Misumi W."/>
            <person name="Ogura Y."/>
            <person name="Hayashi T."/>
            <person name="Akiba M."/>
        </authorList>
    </citation>
    <scope>NUCLEOTIDE SEQUENCE [LARGE SCALE GENOMIC DNA]</scope>
    <source>
        <strain evidence="1 8">E2863</strain>
    </source>
</reference>
<accession>A0A0D6ZR48</accession>
<evidence type="ECO:0000313" key="2">
    <source>
        <dbReference type="EMBL" id="EFI0214183.1"/>
    </source>
</evidence>
<name>A0A0D6ZR48_ECOLX</name>
<sequence length="213" mass="24097">MPVDLTPYILPGVSFLSDIPQETLSEIRNQTIRGEAQIRLGELMVSIRPMQVNGYFMGSLNQDGLSNDNIQIGLQYIEHIERTLNHGSLTSREVTVLREIEMLENMDLLSNYQLEELLDKIEVCAFNVEHAQLQVPESLRTCPVTLCEPEDGVFMRNSMNSNVCMLYDKMALIHLVKTRAAHPLSRESIAVSMIVGRDNCAFDPDRGNFVLKN</sequence>
<dbReference type="GO" id="GO:0004842">
    <property type="term" value="F:ubiquitin-protein transferase activity"/>
    <property type="evidence" value="ECO:0007669"/>
    <property type="project" value="InterPro"/>
</dbReference>
<evidence type="ECO:0000313" key="3">
    <source>
        <dbReference type="EMBL" id="NYP87521.1"/>
    </source>
</evidence>
<dbReference type="RefSeq" id="WP_001143784.1">
    <property type="nucleotide sequence ID" value="NZ_AP018796.1"/>
</dbReference>
<reference evidence="6 9" key="3">
    <citation type="submission" date="2018-12" db="EMBL/GenBank/DDBJ databases">
        <title>Food and Water Safety Consortium.</title>
        <authorList>
            <person name="Tyson S."/>
            <person name="Peterson C.-L."/>
            <person name="Olson A."/>
            <person name="Tyler S."/>
            <person name="Cabral J."/>
            <person name="Lynch T."/>
            <person name="Knox N."/>
            <person name="Van Domselaar G."/>
            <person name="Graham M."/>
        </authorList>
    </citation>
    <scope>NUCLEOTIDE SEQUENCE [LARGE SCALE GENOMIC DNA]</scope>
    <source>
        <strain evidence="6 9">FWSEC0419</strain>
    </source>
</reference>
<evidence type="ECO:0000313" key="9">
    <source>
        <dbReference type="Proteomes" id="UP000305093"/>
    </source>
</evidence>
<evidence type="ECO:0000313" key="7">
    <source>
        <dbReference type="Proteomes" id="UP000248865"/>
    </source>
</evidence>
<reference evidence="3 10" key="4">
    <citation type="journal article" date="2020" name="J. Appl. Microbiol.">
        <title>Genetic characterization of Shigatoxigenic and enteropathogenic Escherichia coli O80:H2 from diarrheic and septicemic calves and relatedness to human Shigatoxigenic E. coli O80:H2.</title>
        <authorList>
            <person name="Habets A."/>
            <person name="Crombe F."/>
            <person name="Nakamura K."/>
            <person name="Guerin V."/>
            <person name="De Rauw K."/>
            <person name="Pierard D."/>
            <person name="Saulmont M."/>
            <person name="Hayashi T."/>
            <person name="Mainil J.G."/>
            <person name="Thiry D."/>
        </authorList>
    </citation>
    <scope>NUCLEOTIDE SEQUENCE [LARGE SCALE GENOMIC DNA]</scope>
    <source>
        <strain evidence="4">EH3306</strain>
        <strain evidence="3 10">EH3307</strain>
    </source>
</reference>
<dbReference type="SMR" id="A0A0D6ZR48"/>
<dbReference type="AlphaFoldDB" id="A0A0D6ZR48"/>
<reference evidence="5 7" key="1">
    <citation type="submission" date="2018-05" db="EMBL/GenBank/DDBJ databases">
        <title>Genomic sequencing of EHEC O26 New European Clone.</title>
        <authorList>
            <person name="Karnisova L."/>
            <person name="Nunvar J."/>
            <person name="Marejkova M."/>
            <person name="Mellmann A."/>
            <person name="Drevinek P."/>
            <person name="Blahova K."/>
            <person name="Bielaszewska M."/>
        </authorList>
    </citation>
    <scope>NUCLEOTIDE SEQUENCE [LARGE SCALE GENOMIC DNA]</scope>
    <source>
        <strain evidence="5 7">14-391</strain>
    </source>
</reference>
<organism evidence="2 11">
    <name type="scientific">Escherichia coli</name>
    <dbReference type="NCBI Taxonomy" id="562"/>
    <lineage>
        <taxon>Bacteria</taxon>
        <taxon>Pseudomonadati</taxon>
        <taxon>Pseudomonadota</taxon>
        <taxon>Gammaproteobacteria</taxon>
        <taxon>Enterobacterales</taxon>
        <taxon>Enterobacteriaceae</taxon>
        <taxon>Escherichia</taxon>
    </lineage>
</organism>
<dbReference type="Proteomes" id="UP000521994">
    <property type="component" value="Unassembled WGS sequence"/>
</dbReference>
<dbReference type="GO" id="GO:0044403">
    <property type="term" value="P:biological process involved in symbiotic interaction"/>
    <property type="evidence" value="ECO:0007669"/>
    <property type="project" value="InterPro"/>
</dbReference>
<evidence type="ECO:0000313" key="1">
    <source>
        <dbReference type="EMBL" id="BBF53403.1"/>
    </source>
</evidence>
<dbReference type="EMBL" id="JABUPU010000035">
    <property type="protein sequence ID" value="NYP87521.1"/>
    <property type="molecule type" value="Genomic_DNA"/>
</dbReference>
<dbReference type="EMBL" id="AASXRC010000018">
    <property type="protein sequence ID" value="EFI0214183.1"/>
    <property type="molecule type" value="Genomic_DNA"/>
</dbReference>
<dbReference type="Gene3D" id="3.30.40.80">
    <property type="entry name" value="Effector protein NleG"/>
    <property type="match status" value="1"/>
</dbReference>
<dbReference type="EMBL" id="AP018802">
    <property type="protein sequence ID" value="BBF53403.1"/>
    <property type="molecule type" value="Genomic_DNA"/>
</dbReference>
<evidence type="ECO:0000313" key="6">
    <source>
        <dbReference type="EMBL" id="TJF64207.1"/>
    </source>
</evidence>
<dbReference type="Proteomes" id="UP000248865">
    <property type="component" value="Unassembled WGS sequence"/>
</dbReference>
<gene>
    <name evidence="2" type="ORF">BG944_003386</name>
    <name evidence="6" type="ORF">C9194_16450</name>
    <name evidence="5" type="ORF">DIV22_07640</name>
    <name evidence="1" type="ORF">E2863_01907</name>
    <name evidence="4" type="ORF">G4A38_20460</name>
    <name evidence="3" type="ORF">G4A47_20410</name>
</gene>
<dbReference type="Proteomes" id="UP000517067">
    <property type="component" value="Unassembled WGS sequence"/>
</dbReference>
<evidence type="ECO:0000313" key="4">
    <source>
        <dbReference type="EMBL" id="NYQ40920.1"/>
    </source>
</evidence>
<dbReference type="EMBL" id="QFSS01000025">
    <property type="protein sequence ID" value="PZZ71466.1"/>
    <property type="molecule type" value="Genomic_DNA"/>
</dbReference>
<evidence type="ECO:0000313" key="5">
    <source>
        <dbReference type="EMBL" id="PZZ71466.1"/>
    </source>
</evidence>
<dbReference type="Proteomes" id="UP000281900">
    <property type="component" value="Chromosome"/>
</dbReference>
<evidence type="ECO:0000313" key="8">
    <source>
        <dbReference type="Proteomes" id="UP000281900"/>
    </source>
</evidence>
<dbReference type="Proteomes" id="UP000540485">
    <property type="component" value="Unassembled WGS sequence"/>
</dbReference>
<reference evidence="2 11" key="5">
    <citation type="submission" date="2020-02" db="EMBL/GenBank/DDBJ databases">
        <authorList>
            <consortium name="PulseNet: The National Subtyping Network for Foodborne Disease Surveillance"/>
            <person name="Tarr C.L."/>
            <person name="Trees E."/>
            <person name="Katz L.S."/>
            <person name="Carleton-Romer H.A."/>
            <person name="Stroika S."/>
            <person name="Kucerova Z."/>
            <person name="Roache K.F."/>
            <person name="Sabol A.L."/>
            <person name="Besser J."/>
            <person name="Gerner-Smidt P."/>
        </authorList>
    </citation>
    <scope>NUCLEOTIDE SEQUENCE [LARGE SCALE GENOMIC DNA]</scope>
    <source>
        <strain evidence="2 11">2014C-3796</strain>
    </source>
</reference>